<dbReference type="EMBL" id="NXLV01000002">
    <property type="protein sequence ID" value="RDU71842.1"/>
    <property type="molecule type" value="Genomic_DNA"/>
</dbReference>
<dbReference type="PROSITE" id="PS00867">
    <property type="entry name" value="CPSASE_2"/>
    <property type="match status" value="1"/>
</dbReference>
<dbReference type="FunFam" id="3.30.1490.20:FF:000003">
    <property type="entry name" value="acetyl-CoA carboxylase isoform X1"/>
    <property type="match status" value="1"/>
</dbReference>
<dbReference type="FunFam" id="3.40.50.20:FF:000010">
    <property type="entry name" value="Propionyl-CoA carboxylase subunit alpha"/>
    <property type="match status" value="1"/>
</dbReference>
<dbReference type="GO" id="GO:2001295">
    <property type="term" value="P:malonyl-CoA biosynthetic process"/>
    <property type="evidence" value="ECO:0007669"/>
    <property type="project" value="UniProtKB-UniPathway"/>
</dbReference>
<protein>
    <submittedName>
        <fullName evidence="9">Acetyl-CoA carboxylase biotin carboxylase subunit</fullName>
    </submittedName>
</protein>
<proteinExistence type="predicted"/>
<comment type="caution">
    <text evidence="9">The sequence shown here is derived from an EMBL/GenBank/DDBJ whole genome shotgun (WGS) entry which is preliminary data.</text>
</comment>
<dbReference type="GO" id="GO:0016874">
    <property type="term" value="F:ligase activity"/>
    <property type="evidence" value="ECO:0007669"/>
    <property type="project" value="UniProtKB-KW"/>
</dbReference>
<feature type="domain" description="Biotin carboxylation" evidence="8">
    <location>
        <begin position="1"/>
        <end position="446"/>
    </location>
</feature>
<keyword evidence="1" id="KW-0436">Ligase</keyword>
<dbReference type="AlphaFoldDB" id="A0A3D8J2S4"/>
<name>A0A3D8J2S4_9HELI</name>
<dbReference type="InterPro" id="IPR005482">
    <property type="entry name" value="Biotin_COase_C"/>
</dbReference>
<dbReference type="Pfam" id="PF02786">
    <property type="entry name" value="CPSase_L_D2"/>
    <property type="match status" value="1"/>
</dbReference>
<reference evidence="9 10" key="1">
    <citation type="submission" date="2018-04" db="EMBL/GenBank/DDBJ databases">
        <title>Novel Campyloabacter and Helicobacter Species and Strains.</title>
        <authorList>
            <person name="Mannion A.J."/>
            <person name="Shen Z."/>
            <person name="Fox J.G."/>
        </authorList>
    </citation>
    <scope>NUCLEOTIDE SEQUENCE [LARGE SCALE GENOMIC DNA]</scope>
    <source>
        <strain evidence="9 10">MIT 04-9366</strain>
    </source>
</reference>
<evidence type="ECO:0000256" key="6">
    <source>
        <dbReference type="PROSITE-ProRule" id="PRU00409"/>
    </source>
</evidence>
<dbReference type="InterPro" id="IPR016185">
    <property type="entry name" value="PreATP-grasp_dom_sf"/>
</dbReference>
<dbReference type="InterPro" id="IPR011761">
    <property type="entry name" value="ATP-grasp"/>
</dbReference>
<evidence type="ECO:0000256" key="2">
    <source>
        <dbReference type="ARBA" id="ARBA00022741"/>
    </source>
</evidence>
<dbReference type="NCBIfam" id="TIGR00514">
    <property type="entry name" value="accC"/>
    <property type="match status" value="1"/>
</dbReference>
<dbReference type="SUPFAM" id="SSF51246">
    <property type="entry name" value="Rudiment single hybrid motif"/>
    <property type="match status" value="1"/>
</dbReference>
<feature type="domain" description="ATP-grasp" evidence="7">
    <location>
        <begin position="119"/>
        <end position="317"/>
    </location>
</feature>
<dbReference type="GO" id="GO:0005524">
    <property type="term" value="F:ATP binding"/>
    <property type="evidence" value="ECO:0007669"/>
    <property type="project" value="UniProtKB-UniRule"/>
</dbReference>
<dbReference type="NCBIfam" id="NF006367">
    <property type="entry name" value="PRK08591.1"/>
    <property type="match status" value="1"/>
</dbReference>
<dbReference type="PANTHER" id="PTHR48095">
    <property type="entry name" value="PYRUVATE CARBOXYLASE SUBUNIT A"/>
    <property type="match status" value="1"/>
</dbReference>
<dbReference type="InterPro" id="IPR005481">
    <property type="entry name" value="BC-like_N"/>
</dbReference>
<dbReference type="Proteomes" id="UP000257045">
    <property type="component" value="Unassembled WGS sequence"/>
</dbReference>
<dbReference type="PROSITE" id="PS50975">
    <property type="entry name" value="ATP_GRASP"/>
    <property type="match status" value="1"/>
</dbReference>
<evidence type="ECO:0000313" key="10">
    <source>
        <dbReference type="Proteomes" id="UP000257045"/>
    </source>
</evidence>
<dbReference type="Pfam" id="PF02785">
    <property type="entry name" value="Biotin_carb_C"/>
    <property type="match status" value="1"/>
</dbReference>
<keyword evidence="5" id="KW-0092">Biotin</keyword>
<dbReference type="SUPFAM" id="SSF52440">
    <property type="entry name" value="PreATP-grasp domain"/>
    <property type="match status" value="1"/>
</dbReference>
<dbReference type="InterPro" id="IPR004549">
    <property type="entry name" value="Acetyl_CoA_COase_biotin_COase"/>
</dbReference>
<dbReference type="NCBIfam" id="NF006287">
    <property type="entry name" value="PRK08463.1"/>
    <property type="match status" value="1"/>
</dbReference>
<evidence type="ECO:0000256" key="3">
    <source>
        <dbReference type="ARBA" id="ARBA00022840"/>
    </source>
</evidence>
<dbReference type="OrthoDB" id="9763189at2"/>
<evidence type="ECO:0000256" key="4">
    <source>
        <dbReference type="ARBA" id="ARBA00022842"/>
    </source>
</evidence>
<dbReference type="GO" id="GO:0046872">
    <property type="term" value="F:metal ion binding"/>
    <property type="evidence" value="ECO:0007669"/>
    <property type="project" value="InterPro"/>
</dbReference>
<evidence type="ECO:0000313" key="9">
    <source>
        <dbReference type="EMBL" id="RDU71842.1"/>
    </source>
</evidence>
<dbReference type="InterPro" id="IPR051602">
    <property type="entry name" value="ACC_Biotin_Carboxylase"/>
</dbReference>
<dbReference type="SMART" id="SM00878">
    <property type="entry name" value="Biotin_carb_C"/>
    <property type="match status" value="1"/>
</dbReference>
<evidence type="ECO:0000256" key="5">
    <source>
        <dbReference type="ARBA" id="ARBA00023267"/>
    </source>
</evidence>
<dbReference type="InterPro" id="IPR011054">
    <property type="entry name" value="Rudment_hybrid_motif"/>
</dbReference>
<dbReference type="InterPro" id="IPR005479">
    <property type="entry name" value="CPAse_ATP-bd"/>
</dbReference>
<keyword evidence="10" id="KW-1185">Reference proteome</keyword>
<dbReference type="SUPFAM" id="SSF56059">
    <property type="entry name" value="Glutathione synthetase ATP-binding domain-like"/>
    <property type="match status" value="1"/>
</dbReference>
<gene>
    <name evidence="9" type="primary">accC</name>
    <name evidence="9" type="ORF">CQA58_02020</name>
</gene>
<dbReference type="InterPro" id="IPR011764">
    <property type="entry name" value="Biotin_carboxylation_dom"/>
</dbReference>
<organism evidence="9 10">
    <name type="scientific">Helicobacter brantae</name>
    <dbReference type="NCBI Taxonomy" id="375927"/>
    <lineage>
        <taxon>Bacteria</taxon>
        <taxon>Pseudomonadati</taxon>
        <taxon>Campylobacterota</taxon>
        <taxon>Epsilonproteobacteria</taxon>
        <taxon>Campylobacterales</taxon>
        <taxon>Helicobacteraceae</taxon>
        <taxon>Helicobacter</taxon>
    </lineage>
</organism>
<keyword evidence="2 6" id="KW-0547">Nucleotide-binding</keyword>
<dbReference type="UniPathway" id="UPA00655">
    <property type="reaction ID" value="UER00711"/>
</dbReference>
<evidence type="ECO:0000259" key="7">
    <source>
        <dbReference type="PROSITE" id="PS50975"/>
    </source>
</evidence>
<accession>A0A3D8J2S4</accession>
<evidence type="ECO:0000259" key="8">
    <source>
        <dbReference type="PROSITE" id="PS50979"/>
    </source>
</evidence>
<dbReference type="RefSeq" id="WP_115569052.1">
    <property type="nucleotide sequence ID" value="NZ_NXLV01000002.1"/>
</dbReference>
<dbReference type="PROSITE" id="PS50979">
    <property type="entry name" value="BC"/>
    <property type="match status" value="1"/>
</dbReference>
<dbReference type="Gene3D" id="3.30.470.20">
    <property type="entry name" value="ATP-grasp fold, B domain"/>
    <property type="match status" value="1"/>
</dbReference>
<sequence>MFRKILIANRGEIAVRIIRACKDLGIESIAIYSQADSKSLHVKMADYAYKLSDDPIGGYLDIDLIIKIAKESGAEAIHPGYGFLSENANFARKVQESGIVWIGPNDKVIANMGDKNVARALMKQNGIPIVPGTDPLNDKTLQEIAEIAKVMGYPVIFKASAGGGGKGIRVVEREEDLSESFEACKREAKAFFGNDDVFMEKCITNPRHIEFQILADSYGNVIHLGERDCSIQRRHQKLIEIAPSPSIDEGLRKKMGAVAIAAAKAVDYVNAGTVEFLLDEYNQFYFMEMNTRIQVEHGITEEITGLDLVVRQIRIAGGEILELEQKDIVFQGYAIEARINAEDTSSDFAPNPGKITTYYPALGPSVRVDSCIYKDYEIPSFYDSMVAKLIVRATSYDLAVRKLSRALSEFTIRGVKTTIPFLQKICDDSIFKKGFFDTSYIPTNLPHLIPQEQKDEVDEVAIISAILALKSAEGK</sequence>
<evidence type="ECO:0000256" key="1">
    <source>
        <dbReference type="ARBA" id="ARBA00022598"/>
    </source>
</evidence>
<dbReference type="PANTHER" id="PTHR48095:SF1">
    <property type="entry name" value="BIOTIN CARBOXYLASE"/>
    <property type="match status" value="1"/>
</dbReference>
<dbReference type="Pfam" id="PF00289">
    <property type="entry name" value="Biotin_carb_N"/>
    <property type="match status" value="1"/>
</dbReference>
<keyword evidence="3 6" id="KW-0067">ATP-binding</keyword>
<keyword evidence="4" id="KW-0460">Magnesium</keyword>